<protein>
    <submittedName>
        <fullName evidence="2">Uncharacterized protein</fullName>
    </submittedName>
</protein>
<keyword evidence="1" id="KW-1185">Reference proteome</keyword>
<dbReference type="AlphaFoldDB" id="A0A915KFS8"/>
<dbReference type="WBParaSite" id="nRc.2.0.1.t37230-RA">
    <property type="protein sequence ID" value="nRc.2.0.1.t37230-RA"/>
    <property type="gene ID" value="nRc.2.0.1.g37230"/>
</dbReference>
<reference evidence="2" key="1">
    <citation type="submission" date="2022-11" db="UniProtKB">
        <authorList>
            <consortium name="WormBaseParasite"/>
        </authorList>
    </citation>
    <scope>IDENTIFICATION</scope>
</reference>
<evidence type="ECO:0000313" key="1">
    <source>
        <dbReference type="Proteomes" id="UP000887565"/>
    </source>
</evidence>
<accession>A0A915KFS8</accession>
<proteinExistence type="predicted"/>
<sequence>MLPRWSKRQSKGWVSVGSCPSGSAWLTRMVATNRDSSHCGALIIITPSSSTINKRHNEMTR</sequence>
<name>A0A915KFS8_ROMCU</name>
<evidence type="ECO:0000313" key="2">
    <source>
        <dbReference type="WBParaSite" id="nRc.2.0.1.t37230-RA"/>
    </source>
</evidence>
<dbReference type="Proteomes" id="UP000887565">
    <property type="component" value="Unplaced"/>
</dbReference>
<organism evidence="1 2">
    <name type="scientific">Romanomermis culicivorax</name>
    <name type="common">Nematode worm</name>
    <dbReference type="NCBI Taxonomy" id="13658"/>
    <lineage>
        <taxon>Eukaryota</taxon>
        <taxon>Metazoa</taxon>
        <taxon>Ecdysozoa</taxon>
        <taxon>Nematoda</taxon>
        <taxon>Enoplea</taxon>
        <taxon>Dorylaimia</taxon>
        <taxon>Mermithida</taxon>
        <taxon>Mermithoidea</taxon>
        <taxon>Mermithidae</taxon>
        <taxon>Romanomermis</taxon>
    </lineage>
</organism>